<keyword evidence="2" id="KW-1185">Reference proteome</keyword>
<evidence type="ECO:0000313" key="2">
    <source>
        <dbReference type="Proteomes" id="UP000828390"/>
    </source>
</evidence>
<gene>
    <name evidence="1" type="ORF">DPMN_068057</name>
</gene>
<sequence length="54" mass="5859">MVVDFVEKDEFGIYAPVLKGAPVECILQLCDTGPPFAKPVLQLIEYAVFGKVCG</sequence>
<accession>A0A9D4BU04</accession>
<reference evidence="1" key="1">
    <citation type="journal article" date="2019" name="bioRxiv">
        <title>The Genome of the Zebra Mussel, Dreissena polymorpha: A Resource for Invasive Species Research.</title>
        <authorList>
            <person name="McCartney M.A."/>
            <person name="Auch B."/>
            <person name="Kono T."/>
            <person name="Mallez S."/>
            <person name="Zhang Y."/>
            <person name="Obille A."/>
            <person name="Becker A."/>
            <person name="Abrahante J.E."/>
            <person name="Garbe J."/>
            <person name="Badalamenti J.P."/>
            <person name="Herman A."/>
            <person name="Mangelson H."/>
            <person name="Liachko I."/>
            <person name="Sullivan S."/>
            <person name="Sone E.D."/>
            <person name="Koren S."/>
            <person name="Silverstein K.A.T."/>
            <person name="Beckman K.B."/>
            <person name="Gohl D.M."/>
        </authorList>
    </citation>
    <scope>NUCLEOTIDE SEQUENCE</scope>
    <source>
        <strain evidence="1">Duluth1</strain>
        <tissue evidence="1">Whole animal</tissue>
    </source>
</reference>
<name>A0A9D4BU04_DREPO</name>
<protein>
    <submittedName>
        <fullName evidence="1">Uncharacterized protein</fullName>
    </submittedName>
</protein>
<dbReference type="AlphaFoldDB" id="A0A9D4BU04"/>
<dbReference type="Proteomes" id="UP000828390">
    <property type="component" value="Unassembled WGS sequence"/>
</dbReference>
<dbReference type="EMBL" id="JAIWYP010000014">
    <property type="protein sequence ID" value="KAH3708602.1"/>
    <property type="molecule type" value="Genomic_DNA"/>
</dbReference>
<comment type="caution">
    <text evidence="1">The sequence shown here is derived from an EMBL/GenBank/DDBJ whole genome shotgun (WGS) entry which is preliminary data.</text>
</comment>
<organism evidence="1 2">
    <name type="scientific">Dreissena polymorpha</name>
    <name type="common">Zebra mussel</name>
    <name type="synonym">Mytilus polymorpha</name>
    <dbReference type="NCBI Taxonomy" id="45954"/>
    <lineage>
        <taxon>Eukaryota</taxon>
        <taxon>Metazoa</taxon>
        <taxon>Spiralia</taxon>
        <taxon>Lophotrochozoa</taxon>
        <taxon>Mollusca</taxon>
        <taxon>Bivalvia</taxon>
        <taxon>Autobranchia</taxon>
        <taxon>Heteroconchia</taxon>
        <taxon>Euheterodonta</taxon>
        <taxon>Imparidentia</taxon>
        <taxon>Neoheterodontei</taxon>
        <taxon>Myida</taxon>
        <taxon>Dreissenoidea</taxon>
        <taxon>Dreissenidae</taxon>
        <taxon>Dreissena</taxon>
    </lineage>
</organism>
<evidence type="ECO:0000313" key="1">
    <source>
        <dbReference type="EMBL" id="KAH3708602.1"/>
    </source>
</evidence>
<proteinExistence type="predicted"/>
<reference evidence="1" key="2">
    <citation type="submission" date="2020-11" db="EMBL/GenBank/DDBJ databases">
        <authorList>
            <person name="McCartney M.A."/>
            <person name="Auch B."/>
            <person name="Kono T."/>
            <person name="Mallez S."/>
            <person name="Becker A."/>
            <person name="Gohl D.M."/>
            <person name="Silverstein K.A.T."/>
            <person name="Koren S."/>
            <person name="Bechman K.B."/>
            <person name="Herman A."/>
            <person name="Abrahante J.E."/>
            <person name="Garbe J."/>
        </authorList>
    </citation>
    <scope>NUCLEOTIDE SEQUENCE</scope>
    <source>
        <strain evidence="1">Duluth1</strain>
        <tissue evidence="1">Whole animal</tissue>
    </source>
</reference>